<feature type="region of interest" description="Disordered" evidence="3">
    <location>
        <begin position="192"/>
        <end position="248"/>
    </location>
</feature>
<evidence type="ECO:0000313" key="6">
    <source>
        <dbReference type="EMBL" id="KAF5928966.1"/>
    </source>
</evidence>
<dbReference type="InterPro" id="IPR012340">
    <property type="entry name" value="NA-bd_OB-fold"/>
</dbReference>
<accession>A0A7J7FMP6</accession>
<proteinExistence type="predicted"/>
<dbReference type="CDD" id="cd08305">
    <property type="entry name" value="Pyrin"/>
    <property type="match status" value="1"/>
</dbReference>
<dbReference type="EMBL" id="JACDTQ010000157">
    <property type="protein sequence ID" value="KAF5928966.1"/>
    <property type="molecule type" value="Genomic_DNA"/>
</dbReference>
<dbReference type="GO" id="GO:0003690">
    <property type="term" value="F:double-stranded DNA binding"/>
    <property type="evidence" value="ECO:0007669"/>
    <property type="project" value="TreeGrafter"/>
</dbReference>
<feature type="domain" description="HIN-200" evidence="5">
    <location>
        <begin position="326"/>
        <end position="350"/>
    </location>
</feature>
<feature type="compositionally biased region" description="Basic and acidic residues" evidence="3">
    <location>
        <begin position="238"/>
        <end position="248"/>
    </location>
</feature>
<dbReference type="PROSITE" id="PS50824">
    <property type="entry name" value="DAPIN"/>
    <property type="match status" value="1"/>
</dbReference>
<dbReference type="Gene3D" id="2.40.50.140">
    <property type="entry name" value="Nucleic acid-binding proteins"/>
    <property type="match status" value="1"/>
</dbReference>
<evidence type="ECO:0000256" key="2">
    <source>
        <dbReference type="ARBA" id="ARBA00023242"/>
    </source>
</evidence>
<dbReference type="Gene3D" id="1.10.533.10">
    <property type="entry name" value="Death Domain, Fas"/>
    <property type="match status" value="1"/>
</dbReference>
<reference evidence="6 7" key="1">
    <citation type="journal article" date="2020" name="Mol. Biol. Evol.">
        <title>Interspecific Gene Flow and the Evolution of Specialization in Black and White Rhinoceros.</title>
        <authorList>
            <person name="Moodley Y."/>
            <person name="Westbury M.V."/>
            <person name="Russo I.M."/>
            <person name="Gopalakrishnan S."/>
            <person name="Rakotoarivelo A."/>
            <person name="Olsen R.A."/>
            <person name="Prost S."/>
            <person name="Tunstall T."/>
            <person name="Ryder O.A."/>
            <person name="Dalen L."/>
            <person name="Bruford M.W."/>
        </authorList>
    </citation>
    <scope>NUCLEOTIDE SEQUENCE [LARGE SCALE GENOMIC DNA]</scope>
    <source>
        <strain evidence="6">SBR-YM</strain>
        <tissue evidence="6">Skin</tissue>
    </source>
</reference>
<keyword evidence="2" id="KW-0539">Nucleus</keyword>
<protein>
    <submittedName>
        <fullName evidence="6">Uncharacterized protein</fullName>
    </submittedName>
</protein>
<dbReference type="InterPro" id="IPR004021">
    <property type="entry name" value="HIN200/IF120x"/>
</dbReference>
<dbReference type="InterPro" id="IPR040205">
    <property type="entry name" value="HIN-200"/>
</dbReference>
<dbReference type="InterPro" id="IPR011029">
    <property type="entry name" value="DEATH-like_dom_sf"/>
</dbReference>
<keyword evidence="7" id="KW-1185">Reference proteome</keyword>
<evidence type="ECO:0000256" key="3">
    <source>
        <dbReference type="SAM" id="MobiDB-lite"/>
    </source>
</evidence>
<dbReference type="Proteomes" id="UP000551758">
    <property type="component" value="Unassembled WGS sequence"/>
</dbReference>
<dbReference type="PANTHER" id="PTHR12200">
    <property type="entry name" value="INTERFERON-INDUCIBLE PROTEIN AIM2 FAMILY MEMBER"/>
    <property type="match status" value="1"/>
</dbReference>
<feature type="compositionally biased region" description="Polar residues" evidence="3">
    <location>
        <begin position="192"/>
        <end position="213"/>
    </location>
</feature>
<gene>
    <name evidence="6" type="ORF">HPG69_002740</name>
</gene>
<dbReference type="PROSITE" id="PS50834">
    <property type="entry name" value="HIN_200"/>
    <property type="match status" value="2"/>
</dbReference>
<comment type="caution">
    <text evidence="6">The sequence shown here is derived from an EMBL/GenBank/DDBJ whole genome shotgun (WGS) entry which is preliminary data.</text>
</comment>
<dbReference type="GO" id="GO:0005829">
    <property type="term" value="C:cytosol"/>
    <property type="evidence" value="ECO:0007669"/>
    <property type="project" value="TreeGrafter"/>
</dbReference>
<organism evidence="6 7">
    <name type="scientific">Diceros bicornis minor</name>
    <name type="common">South-central black rhinoceros</name>
    <dbReference type="NCBI Taxonomy" id="77932"/>
    <lineage>
        <taxon>Eukaryota</taxon>
        <taxon>Metazoa</taxon>
        <taxon>Chordata</taxon>
        <taxon>Craniata</taxon>
        <taxon>Vertebrata</taxon>
        <taxon>Euteleostomi</taxon>
        <taxon>Mammalia</taxon>
        <taxon>Eutheria</taxon>
        <taxon>Laurasiatheria</taxon>
        <taxon>Perissodactyla</taxon>
        <taxon>Rhinocerotidae</taxon>
        <taxon>Diceros</taxon>
    </lineage>
</organism>
<evidence type="ECO:0000259" key="4">
    <source>
        <dbReference type="PROSITE" id="PS50824"/>
    </source>
</evidence>
<dbReference type="AlphaFoldDB" id="A0A7J7FMP6"/>
<dbReference type="GO" id="GO:0002218">
    <property type="term" value="P:activation of innate immune response"/>
    <property type="evidence" value="ECO:0007669"/>
    <property type="project" value="InterPro"/>
</dbReference>
<dbReference type="GO" id="GO:0005654">
    <property type="term" value="C:nucleoplasm"/>
    <property type="evidence" value="ECO:0007669"/>
    <property type="project" value="TreeGrafter"/>
</dbReference>
<sequence>MVNEYKKIVLLKGLEHIDHYYFNIVKSLLAHDLGLTTKMQDEYNRIKIADLKKNIAEFKGLVKKLRKEKQKVENIKSTPSKGTTPVKKRKQEEAGPATPPPTMNSALTSERAEETPVAQKKKKTTTENTATKRNKVSQEHTEPLCSAGAGTSETTGRLLPPQISSSAPSFTFLTEKRNDITTKTDDIMRTQVSQEQSQLPEPSGTSTCPTENFPQTPQMPLPTPSSSSLTKKPRLKAVPKEASREEGFQRGPKEVMVLKATEQFAYAVSEGERKTFHATVATESEFFQVKVFAVSLKGKFIPKKVIAISDYIGCNGFLEVYNASSKTVKNQFIYYEIKDNTGKMEVVMYG</sequence>
<feature type="domain" description="HIN-200" evidence="5">
    <location>
        <begin position="237"/>
        <end position="325"/>
    </location>
</feature>
<comment type="subcellular location">
    <subcellularLocation>
        <location evidence="1">Nucleus</location>
    </subcellularLocation>
</comment>
<feature type="region of interest" description="Disordered" evidence="3">
    <location>
        <begin position="69"/>
        <end position="166"/>
    </location>
</feature>
<dbReference type="Pfam" id="PF02760">
    <property type="entry name" value="HIN"/>
    <property type="match status" value="1"/>
</dbReference>
<feature type="domain" description="Pyrin" evidence="4">
    <location>
        <begin position="1"/>
        <end position="51"/>
    </location>
</feature>
<dbReference type="InterPro" id="IPR004020">
    <property type="entry name" value="DAPIN"/>
</dbReference>
<evidence type="ECO:0000313" key="7">
    <source>
        <dbReference type="Proteomes" id="UP000551758"/>
    </source>
</evidence>
<dbReference type="PANTHER" id="PTHR12200:SF24">
    <property type="entry name" value="INTERFERON ACTIVATED GENE 207-RELATED"/>
    <property type="match status" value="1"/>
</dbReference>
<evidence type="ECO:0000256" key="1">
    <source>
        <dbReference type="ARBA" id="ARBA00004123"/>
    </source>
</evidence>
<dbReference type="SUPFAM" id="SSF159141">
    <property type="entry name" value="HIN-2000 domain-like"/>
    <property type="match status" value="2"/>
</dbReference>
<name>A0A7J7FMP6_DICBM</name>
<dbReference type="GO" id="GO:0035458">
    <property type="term" value="P:cellular response to interferon-beta"/>
    <property type="evidence" value="ECO:0007669"/>
    <property type="project" value="InterPro"/>
</dbReference>
<evidence type="ECO:0000259" key="5">
    <source>
        <dbReference type="PROSITE" id="PS50834"/>
    </source>
</evidence>